<feature type="domain" description="DUF5060" evidence="3">
    <location>
        <begin position="6"/>
        <end position="71"/>
    </location>
</feature>
<name>A0ABV6JIR3_9BACL</name>
<feature type="domain" description="Apiosidase-like catalytic" evidence="2">
    <location>
        <begin position="111"/>
        <end position="409"/>
    </location>
</feature>
<evidence type="ECO:0000313" key="4">
    <source>
        <dbReference type="EMBL" id="MFC0395808.1"/>
    </source>
</evidence>
<sequence>MKLADTEQWRSLEFTLSSAAVYENPFMDVDVTAFFNGPEGIRLARQAFWDGGNEWKVRFAPPAIGEWTVIVECSDETNQALNISEPIAFNCIAYRGLLEIYKHGFLRICDHHRYFTYDDGTPFFYLGDTHWFLPSEDFNASNVDGIDSQFKYMVDHRVSQGFTVYQSEPLLTTGNYLDVTHGIKQDSLALLQDLDRKFQYIADSGLVHANATLTFTSFLSTTDAALLRKLGAYWQARYGAYPVLWTTAQEVDPNFYNQIDPQHWKIIAQSIYDHDCYKHPLTAHMEFNAVSGWGGEYCHSWHALQPLDLSKDYFESFWHAETVKPYIAYEVRYEFNNQPTASARTSAYRAFQCGSFGFGYGVQGVWALNNSPDDWFHYGPYYRWFDGLNAAGGSQMTYFKQFYSTLKWWRLTPRFKDIRYGDFTDNNHAFLMTDDSKIYTAYFTSTSLSTGTLKEMEDSRYKAHWYNTRTGEYTLISNAIQPHNGEWPIPDKPDRFDWMLLVVTDETKLAPKLVVSSPNQATTIFTRYGTMAMSAAVNPGGMGAEPQWSVTNLDGTPTELAIIDSCGLLTAMGNGKVRVNAIGDAGKLTATKMILMARQDNHAPPSIVRSIQIKREEHQFVTEFNPSDTRDQRILWSVFEEDGITATDKAVISPYGVISCMKEGAVKIAAATMDGSGLTAFYDYVIPGYRDIVNNPMLVGAEVTASSTDYINNYRPAGVITGNYGNWAGWSSRIPEDDSEILSYDRPEWLQITFRETTAINHVELYTTGTGVQLRDFDMESWDGDEWTILATIRDNLLTTVVMRFPVIKIRALRVNCYKGDMMGIARISAIEVYLDE</sequence>
<comment type="caution">
    <text evidence="4">The sequence shown here is derived from an EMBL/GenBank/DDBJ whole genome shotgun (WGS) entry which is preliminary data.</text>
</comment>
<organism evidence="4 5">
    <name type="scientific">Paenibacillus mendelii</name>
    <dbReference type="NCBI Taxonomy" id="206163"/>
    <lineage>
        <taxon>Bacteria</taxon>
        <taxon>Bacillati</taxon>
        <taxon>Bacillota</taxon>
        <taxon>Bacilli</taxon>
        <taxon>Bacillales</taxon>
        <taxon>Paenibacillaceae</taxon>
        <taxon>Paenibacillus</taxon>
    </lineage>
</organism>
<dbReference type="PANTHER" id="PTHR37836:SF2">
    <property type="entry name" value="DUF4038 DOMAIN-CONTAINING PROTEIN"/>
    <property type="match status" value="1"/>
</dbReference>
<dbReference type="Pfam" id="PF13204">
    <property type="entry name" value="Apiosidase"/>
    <property type="match status" value="1"/>
</dbReference>
<dbReference type="Gene3D" id="2.60.40.10">
    <property type="entry name" value="Immunoglobulins"/>
    <property type="match status" value="1"/>
</dbReference>
<dbReference type="Gene3D" id="3.20.20.80">
    <property type="entry name" value="Glycosidases"/>
    <property type="match status" value="1"/>
</dbReference>
<dbReference type="InterPro" id="IPR032260">
    <property type="entry name" value="DUF5060"/>
</dbReference>
<dbReference type="Gene3D" id="2.60.120.260">
    <property type="entry name" value="Galactose-binding domain-like"/>
    <property type="match status" value="1"/>
</dbReference>
<evidence type="ECO:0000259" key="1">
    <source>
        <dbReference type="Pfam" id="PF12904"/>
    </source>
</evidence>
<keyword evidence="5" id="KW-1185">Reference proteome</keyword>
<reference evidence="4 5" key="1">
    <citation type="submission" date="2024-09" db="EMBL/GenBank/DDBJ databases">
        <authorList>
            <person name="Sun Q."/>
            <person name="Mori K."/>
        </authorList>
    </citation>
    <scope>NUCLEOTIDE SEQUENCE [LARGE SCALE GENOMIC DNA]</scope>
    <source>
        <strain evidence="4 5">CCM 4839</strain>
    </source>
</reference>
<gene>
    <name evidence="4" type="ORF">ACFFJ8_31105</name>
</gene>
<dbReference type="InterPro" id="IPR013783">
    <property type="entry name" value="Ig-like_fold"/>
</dbReference>
<proteinExistence type="predicted"/>
<dbReference type="Pfam" id="PF12904">
    <property type="entry name" value="Collagen_bind_2"/>
    <property type="match status" value="1"/>
</dbReference>
<evidence type="ECO:0000259" key="2">
    <source>
        <dbReference type="Pfam" id="PF13204"/>
    </source>
</evidence>
<dbReference type="Pfam" id="PF16586">
    <property type="entry name" value="DUF5060"/>
    <property type="match status" value="1"/>
</dbReference>
<dbReference type="PANTHER" id="PTHR37836">
    <property type="entry name" value="LMO1036 PROTEIN"/>
    <property type="match status" value="1"/>
</dbReference>
<dbReference type="InterPro" id="IPR008979">
    <property type="entry name" value="Galactose-bd-like_sf"/>
</dbReference>
<evidence type="ECO:0000259" key="3">
    <source>
        <dbReference type="Pfam" id="PF16586"/>
    </source>
</evidence>
<accession>A0ABV6JIR3</accession>
<dbReference type="Proteomes" id="UP001589818">
    <property type="component" value="Unassembled WGS sequence"/>
</dbReference>
<dbReference type="EMBL" id="JBHLVF010000047">
    <property type="protein sequence ID" value="MFC0395808.1"/>
    <property type="molecule type" value="Genomic_DNA"/>
</dbReference>
<dbReference type="SUPFAM" id="SSF49785">
    <property type="entry name" value="Galactose-binding domain-like"/>
    <property type="match status" value="1"/>
</dbReference>
<dbReference type="InterPro" id="IPR025277">
    <property type="entry name" value="Apiosidase-like_cat_dom"/>
</dbReference>
<dbReference type="InterPro" id="IPR024749">
    <property type="entry name" value="Collagen-bd_put"/>
</dbReference>
<feature type="domain" description="Putative collagen-binding" evidence="1">
    <location>
        <begin position="426"/>
        <end position="502"/>
    </location>
</feature>
<protein>
    <submittedName>
        <fullName evidence="4">DUF4038 domain-containing protein</fullName>
    </submittedName>
</protein>
<dbReference type="RefSeq" id="WP_204817626.1">
    <property type="nucleotide sequence ID" value="NZ_JANHOF010000002.1"/>
</dbReference>
<evidence type="ECO:0000313" key="5">
    <source>
        <dbReference type="Proteomes" id="UP001589818"/>
    </source>
</evidence>